<dbReference type="Proteomes" id="UP001172159">
    <property type="component" value="Unassembled WGS sequence"/>
</dbReference>
<protein>
    <submittedName>
        <fullName evidence="1">Uncharacterized protein</fullName>
    </submittedName>
</protein>
<dbReference type="EMBL" id="JAUKTV010000001">
    <property type="protein sequence ID" value="KAK0747906.1"/>
    <property type="molecule type" value="Genomic_DNA"/>
</dbReference>
<comment type="caution">
    <text evidence="1">The sequence shown here is derived from an EMBL/GenBank/DDBJ whole genome shotgun (WGS) entry which is preliminary data.</text>
</comment>
<feature type="non-terminal residue" evidence="1">
    <location>
        <position position="143"/>
    </location>
</feature>
<reference evidence="1" key="1">
    <citation type="submission" date="2023-06" db="EMBL/GenBank/DDBJ databases">
        <title>Genome-scale phylogeny and comparative genomics of the fungal order Sordariales.</title>
        <authorList>
            <consortium name="Lawrence Berkeley National Laboratory"/>
            <person name="Hensen N."/>
            <person name="Bonometti L."/>
            <person name="Westerberg I."/>
            <person name="Brannstrom I.O."/>
            <person name="Guillou S."/>
            <person name="Cros-Aarteil S."/>
            <person name="Calhoun S."/>
            <person name="Haridas S."/>
            <person name="Kuo A."/>
            <person name="Mondo S."/>
            <person name="Pangilinan J."/>
            <person name="Riley R."/>
            <person name="Labutti K."/>
            <person name="Andreopoulos B."/>
            <person name="Lipzen A."/>
            <person name="Chen C."/>
            <person name="Yanf M."/>
            <person name="Daum C."/>
            <person name="Ng V."/>
            <person name="Clum A."/>
            <person name="Steindorff A."/>
            <person name="Ohm R."/>
            <person name="Martin F."/>
            <person name="Silar P."/>
            <person name="Natvig D."/>
            <person name="Lalanne C."/>
            <person name="Gautier V."/>
            <person name="Ament-Velasquez S.L."/>
            <person name="Kruys A."/>
            <person name="Hutchinson M.I."/>
            <person name="Powell A.J."/>
            <person name="Barry K."/>
            <person name="Miller A.N."/>
            <person name="Grigoriev I.V."/>
            <person name="Debuchy R."/>
            <person name="Gladieux P."/>
            <person name="Thoren M.H."/>
            <person name="Johannesson H."/>
        </authorList>
    </citation>
    <scope>NUCLEOTIDE SEQUENCE</scope>
    <source>
        <strain evidence="1">CBS 540.89</strain>
    </source>
</reference>
<name>A0AA40EYT5_9PEZI</name>
<gene>
    <name evidence="1" type="ORF">B0T21DRAFT_253930</name>
</gene>
<proteinExistence type="predicted"/>
<accession>A0AA40EYT5</accession>
<sequence length="143" mass="15556">GQTTTIPKSDQLMSCERTYGAGWETCGGESSRFCFSPELGQSCCAVDYGYCERGTWCAPVAGYCCLDSEDLETCARNAGFEIPGHEPSQTEDDSFRALERDADPSDGREVVVREVQVSVARRKDQWTLAGLGTGLVALFMLSC</sequence>
<dbReference type="AlphaFoldDB" id="A0AA40EYT5"/>
<keyword evidence="2" id="KW-1185">Reference proteome</keyword>
<feature type="non-terminal residue" evidence="1">
    <location>
        <position position="1"/>
    </location>
</feature>
<organism evidence="1 2">
    <name type="scientific">Apiosordaria backusii</name>
    <dbReference type="NCBI Taxonomy" id="314023"/>
    <lineage>
        <taxon>Eukaryota</taxon>
        <taxon>Fungi</taxon>
        <taxon>Dikarya</taxon>
        <taxon>Ascomycota</taxon>
        <taxon>Pezizomycotina</taxon>
        <taxon>Sordariomycetes</taxon>
        <taxon>Sordariomycetidae</taxon>
        <taxon>Sordariales</taxon>
        <taxon>Lasiosphaeriaceae</taxon>
        <taxon>Apiosordaria</taxon>
    </lineage>
</organism>
<evidence type="ECO:0000313" key="2">
    <source>
        <dbReference type="Proteomes" id="UP001172159"/>
    </source>
</evidence>
<evidence type="ECO:0000313" key="1">
    <source>
        <dbReference type="EMBL" id="KAK0747906.1"/>
    </source>
</evidence>